<dbReference type="InterPro" id="IPR001229">
    <property type="entry name" value="Jacalin-like_lectin_dom"/>
</dbReference>
<comment type="caution">
    <text evidence="4">The sequence shown here is derived from an EMBL/GenBank/DDBJ whole genome shotgun (WGS) entry which is preliminary data.</text>
</comment>
<name>A0AAD8GM34_9APIA</name>
<dbReference type="AlphaFoldDB" id="A0AAD8GM34"/>
<dbReference type="PANTHER" id="PTHR47293">
    <property type="entry name" value="JACALIN-RELATED LECTIN 3"/>
    <property type="match status" value="1"/>
</dbReference>
<dbReference type="SUPFAM" id="SSF51101">
    <property type="entry name" value="Mannose-binding lectins"/>
    <property type="match status" value="1"/>
</dbReference>
<dbReference type="PANTHER" id="PTHR47293:SF70">
    <property type="entry name" value="JACALIN-RELATED LECTIN 24-RELATED"/>
    <property type="match status" value="1"/>
</dbReference>
<dbReference type="InterPro" id="IPR036404">
    <property type="entry name" value="Jacalin-like_lectin_dom_sf"/>
</dbReference>
<proteinExistence type="inferred from homology"/>
<dbReference type="GO" id="GO:0030246">
    <property type="term" value="F:carbohydrate binding"/>
    <property type="evidence" value="ECO:0007669"/>
    <property type="project" value="UniProtKB-KW"/>
</dbReference>
<dbReference type="EMBL" id="JAUIZM010000057">
    <property type="protein sequence ID" value="KAK1350708.1"/>
    <property type="molecule type" value="Genomic_DNA"/>
</dbReference>
<dbReference type="Proteomes" id="UP001237642">
    <property type="component" value="Unassembled WGS sequence"/>
</dbReference>
<sequence>MLKAGPTWCTTGKAFDHLGKSEIAQIFIFRGDDSIFYIQILYAEDGGNKLVLSEKIGSSSAIGSNSLNTVTLDYPSEFITGVSGKYRQFVILPGPPKLRSITFHTNKRKYGPFEASPIRTVRFRETETEFSYDVGSSKFCGIFGTYLSDGIESIGIYVKPIEKLPNNPIKKEAI</sequence>
<organism evidence="4 5">
    <name type="scientific">Heracleum sosnowskyi</name>
    <dbReference type="NCBI Taxonomy" id="360622"/>
    <lineage>
        <taxon>Eukaryota</taxon>
        <taxon>Viridiplantae</taxon>
        <taxon>Streptophyta</taxon>
        <taxon>Embryophyta</taxon>
        <taxon>Tracheophyta</taxon>
        <taxon>Spermatophyta</taxon>
        <taxon>Magnoliopsida</taxon>
        <taxon>eudicotyledons</taxon>
        <taxon>Gunneridae</taxon>
        <taxon>Pentapetalae</taxon>
        <taxon>asterids</taxon>
        <taxon>campanulids</taxon>
        <taxon>Apiales</taxon>
        <taxon>Apiaceae</taxon>
        <taxon>Apioideae</taxon>
        <taxon>apioid superclade</taxon>
        <taxon>Tordylieae</taxon>
        <taxon>Tordyliinae</taxon>
        <taxon>Heracleum</taxon>
    </lineage>
</organism>
<dbReference type="Gene3D" id="2.100.10.30">
    <property type="entry name" value="Jacalin-like lectin domain"/>
    <property type="match status" value="1"/>
</dbReference>
<reference evidence="4" key="1">
    <citation type="submission" date="2023-02" db="EMBL/GenBank/DDBJ databases">
        <title>Genome of toxic invasive species Heracleum sosnowskyi carries increased number of genes despite the absence of recent whole-genome duplications.</title>
        <authorList>
            <person name="Schelkunov M."/>
            <person name="Shtratnikova V."/>
            <person name="Makarenko M."/>
            <person name="Klepikova A."/>
            <person name="Omelchenko D."/>
            <person name="Novikova G."/>
            <person name="Obukhova E."/>
            <person name="Bogdanov V."/>
            <person name="Penin A."/>
            <person name="Logacheva M."/>
        </authorList>
    </citation>
    <scope>NUCLEOTIDE SEQUENCE</scope>
    <source>
        <strain evidence="4">Hsosn_3</strain>
        <tissue evidence="4">Leaf</tissue>
    </source>
</reference>
<dbReference type="PROSITE" id="PS51752">
    <property type="entry name" value="JACALIN_LECTIN"/>
    <property type="match status" value="1"/>
</dbReference>
<accession>A0AAD8GM34</accession>
<gene>
    <name evidence="4" type="ORF">POM88_054579</name>
</gene>
<evidence type="ECO:0000256" key="2">
    <source>
        <dbReference type="ARBA" id="ARBA00022734"/>
    </source>
</evidence>
<keyword evidence="2" id="KW-0430">Lectin</keyword>
<evidence type="ECO:0000313" key="5">
    <source>
        <dbReference type="Proteomes" id="UP001237642"/>
    </source>
</evidence>
<protein>
    <submittedName>
        <fullName evidence="4">Inactive protein RESTRICTED TEV MOVEMENT 1-like</fullName>
    </submittedName>
</protein>
<evidence type="ECO:0000259" key="3">
    <source>
        <dbReference type="PROSITE" id="PS51752"/>
    </source>
</evidence>
<dbReference type="SMART" id="SM00915">
    <property type="entry name" value="Jacalin"/>
    <property type="match status" value="1"/>
</dbReference>
<feature type="domain" description="Jacalin-type lectin" evidence="3">
    <location>
        <begin position="1"/>
        <end position="160"/>
    </location>
</feature>
<evidence type="ECO:0000313" key="4">
    <source>
        <dbReference type="EMBL" id="KAK1350708.1"/>
    </source>
</evidence>
<dbReference type="Pfam" id="PF01419">
    <property type="entry name" value="Jacalin"/>
    <property type="match status" value="1"/>
</dbReference>
<keyword evidence="5" id="KW-1185">Reference proteome</keyword>
<reference evidence="4" key="2">
    <citation type="submission" date="2023-05" db="EMBL/GenBank/DDBJ databases">
        <authorList>
            <person name="Schelkunov M.I."/>
        </authorList>
    </citation>
    <scope>NUCLEOTIDE SEQUENCE</scope>
    <source>
        <strain evidence="4">Hsosn_3</strain>
        <tissue evidence="4">Leaf</tissue>
    </source>
</reference>
<evidence type="ECO:0000256" key="1">
    <source>
        <dbReference type="ARBA" id="ARBA00006568"/>
    </source>
</evidence>
<comment type="similarity">
    <text evidence="1">Belongs to the jacalin lectin family.</text>
</comment>